<dbReference type="EMBL" id="AJYA01000070">
    <property type="protein sequence ID" value="EIM72989.1"/>
    <property type="molecule type" value="Genomic_DNA"/>
</dbReference>
<sequence>MLCTTLINEYTGRIFSFQKDNFLPQLLAPERRKNIFYLLKLRNIREMIAKSEEKSFISCGECTMGAGSSEKLLL</sequence>
<accession>I5BTT7</accession>
<name>I5BTT7_9BACT</name>
<keyword evidence="2" id="KW-1185">Reference proteome</keyword>
<reference evidence="1 2" key="1">
    <citation type="submission" date="2012-05" db="EMBL/GenBank/DDBJ databases">
        <title>Genome sequence of Nitritalea halalkaliphila LW7.</title>
        <authorList>
            <person name="Jangir P.K."/>
            <person name="Singh A."/>
            <person name="Shivaji S."/>
            <person name="Sharma R."/>
        </authorList>
    </citation>
    <scope>NUCLEOTIDE SEQUENCE [LARGE SCALE GENOMIC DNA]</scope>
    <source>
        <strain evidence="1 2">LW7</strain>
    </source>
</reference>
<dbReference type="Proteomes" id="UP000005551">
    <property type="component" value="Unassembled WGS sequence"/>
</dbReference>
<dbReference type="AlphaFoldDB" id="I5BTT7"/>
<proteinExistence type="predicted"/>
<organism evidence="1 2">
    <name type="scientific">Nitritalea halalkaliphila LW7</name>
    <dbReference type="NCBI Taxonomy" id="1189621"/>
    <lineage>
        <taxon>Bacteria</taxon>
        <taxon>Pseudomonadati</taxon>
        <taxon>Bacteroidota</taxon>
        <taxon>Cytophagia</taxon>
        <taxon>Cytophagales</taxon>
        <taxon>Cyclobacteriaceae</taxon>
        <taxon>Nitritalea</taxon>
    </lineage>
</organism>
<evidence type="ECO:0000313" key="2">
    <source>
        <dbReference type="Proteomes" id="UP000005551"/>
    </source>
</evidence>
<gene>
    <name evidence="1" type="ORF">A3SI_18839</name>
</gene>
<comment type="caution">
    <text evidence="1">The sequence shown here is derived from an EMBL/GenBank/DDBJ whole genome shotgun (WGS) entry which is preliminary data.</text>
</comment>
<dbReference type="STRING" id="1189621.A3SI_18839"/>
<evidence type="ECO:0000313" key="1">
    <source>
        <dbReference type="EMBL" id="EIM72989.1"/>
    </source>
</evidence>
<protein>
    <submittedName>
        <fullName evidence="1">Uncharacterized protein</fullName>
    </submittedName>
</protein>